<evidence type="ECO:0000313" key="1">
    <source>
        <dbReference type="EMBL" id="GAE87086.1"/>
    </source>
</evidence>
<protein>
    <submittedName>
        <fullName evidence="1">Uncharacterized protein</fullName>
    </submittedName>
</protein>
<sequence length="55" mass="6574">MRIKKLAYSELILMNFKSKFTQKNYATILNSYNKIIKYMKNIKNSTGTYIIFMVL</sequence>
<dbReference type="STRING" id="1294263.JCM21531_431"/>
<organism evidence="1 2">
    <name type="scientific">Acetivibrio straminisolvens JCM 21531</name>
    <dbReference type="NCBI Taxonomy" id="1294263"/>
    <lineage>
        <taxon>Bacteria</taxon>
        <taxon>Bacillati</taxon>
        <taxon>Bacillota</taxon>
        <taxon>Clostridia</taxon>
        <taxon>Eubacteriales</taxon>
        <taxon>Oscillospiraceae</taxon>
        <taxon>Acetivibrio</taxon>
    </lineage>
</organism>
<dbReference type="EMBL" id="BAVR01000004">
    <property type="protein sequence ID" value="GAE87086.1"/>
    <property type="molecule type" value="Genomic_DNA"/>
</dbReference>
<dbReference type="AlphaFoldDB" id="W4V1I7"/>
<gene>
    <name evidence="1" type="ORF">JCM21531_431</name>
</gene>
<evidence type="ECO:0000313" key="2">
    <source>
        <dbReference type="Proteomes" id="UP000019109"/>
    </source>
</evidence>
<dbReference type="Proteomes" id="UP000019109">
    <property type="component" value="Unassembled WGS sequence"/>
</dbReference>
<name>W4V1I7_9FIRM</name>
<accession>W4V1I7</accession>
<proteinExistence type="predicted"/>
<reference evidence="1" key="1">
    <citation type="journal article" date="2014" name="Genome Announc.">
        <title>Draft Genome Sequence of Clostridium straminisolvens Strain JCM 21531T, Isolated from a Cellulose-Degrading Bacterial Community.</title>
        <authorList>
            <person name="Yuki M."/>
            <person name="Oshima K."/>
            <person name="Suda W."/>
            <person name="Sakamoto M."/>
            <person name="Kitamura K."/>
            <person name="Iida T."/>
            <person name="Hattori M."/>
            <person name="Ohkuma M."/>
        </authorList>
    </citation>
    <scope>NUCLEOTIDE SEQUENCE [LARGE SCALE GENOMIC DNA]</scope>
    <source>
        <strain evidence="1">JCM 21531</strain>
    </source>
</reference>
<keyword evidence="2" id="KW-1185">Reference proteome</keyword>
<comment type="caution">
    <text evidence="1">The sequence shown here is derived from an EMBL/GenBank/DDBJ whole genome shotgun (WGS) entry which is preliminary data.</text>
</comment>